<evidence type="ECO:0000313" key="1">
    <source>
        <dbReference type="EMBL" id="CAA0124561.1"/>
    </source>
</evidence>
<evidence type="ECO:0000313" key="2">
    <source>
        <dbReference type="Proteomes" id="UP000430146"/>
    </source>
</evidence>
<protein>
    <submittedName>
        <fullName evidence="1">Uncharacterized protein</fullName>
    </submittedName>
</protein>
<sequence>MLKTFDPTAPTFGADRSAIFRQLRDQHQVFHDEPTDTYFPIWFDDVFEPATEVIGRLLGVPADRLETFRHLIDQLSRSGSTP</sequence>
<dbReference type="RefSeq" id="WP_159231750.1">
    <property type="nucleotide sequence ID" value="NZ_CACSIP010000023.1"/>
</dbReference>
<dbReference type="AlphaFoldDB" id="A0A5S9QZ49"/>
<dbReference type="EMBL" id="CACSIP010000023">
    <property type="protein sequence ID" value="CAA0124561.1"/>
    <property type="molecule type" value="Genomic_DNA"/>
</dbReference>
<accession>A0A5S9QZ49</accession>
<gene>
    <name evidence="1" type="ORF">AELLOGFF_01037</name>
</gene>
<proteinExistence type="predicted"/>
<organism evidence="1 2">
    <name type="scientific">Mycolicibacterium vanbaalenii</name>
    <name type="common">Mycobacterium vanbaalenii</name>
    <dbReference type="NCBI Taxonomy" id="110539"/>
    <lineage>
        <taxon>Bacteria</taxon>
        <taxon>Bacillati</taxon>
        <taxon>Actinomycetota</taxon>
        <taxon>Actinomycetes</taxon>
        <taxon>Mycobacteriales</taxon>
        <taxon>Mycobacteriaceae</taxon>
        <taxon>Mycolicibacterium</taxon>
    </lineage>
</organism>
<name>A0A5S9QZ49_MYCVN</name>
<keyword evidence="2" id="KW-1185">Reference proteome</keyword>
<reference evidence="1 2" key="1">
    <citation type="submission" date="2019-11" db="EMBL/GenBank/DDBJ databases">
        <authorList>
            <person name="Holert J."/>
        </authorList>
    </citation>
    <scope>NUCLEOTIDE SEQUENCE [LARGE SCALE GENOMIC DNA]</scope>
    <source>
        <strain evidence="1">BC8_1</strain>
    </source>
</reference>
<dbReference type="Proteomes" id="UP000430146">
    <property type="component" value="Unassembled WGS sequence"/>
</dbReference>